<dbReference type="AlphaFoldDB" id="Q22CY0"/>
<keyword evidence="4" id="KW-0847">Vitamin C</keyword>
<dbReference type="GO" id="GO:0008198">
    <property type="term" value="F:ferrous iron binding"/>
    <property type="evidence" value="ECO:0007669"/>
    <property type="project" value="TreeGrafter"/>
</dbReference>
<dbReference type="eggNOG" id="ENOG502S9C2">
    <property type="taxonomic scope" value="Eukaryota"/>
</dbReference>
<keyword evidence="3" id="KW-0862">Zinc</keyword>
<dbReference type="GO" id="GO:0008270">
    <property type="term" value="F:zinc ion binding"/>
    <property type="evidence" value="ECO:0007669"/>
    <property type="project" value="UniProtKB-KW"/>
</dbReference>
<dbReference type="InParanoid" id="Q22CY0"/>
<dbReference type="GeneID" id="7830076"/>
<evidence type="ECO:0000256" key="6">
    <source>
        <dbReference type="SAM" id="MobiDB-lite"/>
    </source>
</evidence>
<dbReference type="OrthoDB" id="76265at2759"/>
<dbReference type="Pfam" id="PF01753">
    <property type="entry name" value="zf-MYND"/>
    <property type="match status" value="1"/>
</dbReference>
<evidence type="ECO:0000256" key="3">
    <source>
        <dbReference type="ARBA" id="ARBA00022833"/>
    </source>
</evidence>
<dbReference type="HOGENOM" id="CLU_748990_0_0_1"/>
<dbReference type="GO" id="GO:0031418">
    <property type="term" value="F:L-ascorbic acid binding"/>
    <property type="evidence" value="ECO:0007669"/>
    <property type="project" value="UniProtKB-KW"/>
</dbReference>
<dbReference type="GO" id="GO:0031543">
    <property type="term" value="F:peptidyl-proline dioxygenase activity"/>
    <property type="evidence" value="ECO:0007669"/>
    <property type="project" value="TreeGrafter"/>
</dbReference>
<reference evidence="9" key="1">
    <citation type="journal article" date="2006" name="PLoS Biol.">
        <title>Macronuclear genome sequence of the ciliate Tetrahymena thermophila, a model eukaryote.</title>
        <authorList>
            <person name="Eisen J.A."/>
            <person name="Coyne R.S."/>
            <person name="Wu M."/>
            <person name="Wu D."/>
            <person name="Thiagarajan M."/>
            <person name="Wortman J.R."/>
            <person name="Badger J.H."/>
            <person name="Ren Q."/>
            <person name="Amedeo P."/>
            <person name="Jones K.M."/>
            <person name="Tallon L.J."/>
            <person name="Delcher A.L."/>
            <person name="Salzberg S.L."/>
            <person name="Silva J.C."/>
            <person name="Haas B.J."/>
            <person name="Majoros W.H."/>
            <person name="Farzad M."/>
            <person name="Carlton J.M."/>
            <person name="Smith R.K. Jr."/>
            <person name="Garg J."/>
            <person name="Pearlman R.E."/>
            <person name="Karrer K.M."/>
            <person name="Sun L."/>
            <person name="Manning G."/>
            <person name="Elde N.C."/>
            <person name="Turkewitz A.P."/>
            <person name="Asai D.J."/>
            <person name="Wilkes D.E."/>
            <person name="Wang Y."/>
            <person name="Cai H."/>
            <person name="Collins K."/>
            <person name="Stewart B.A."/>
            <person name="Lee S.R."/>
            <person name="Wilamowska K."/>
            <person name="Weinberg Z."/>
            <person name="Ruzzo W.L."/>
            <person name="Wloga D."/>
            <person name="Gaertig J."/>
            <person name="Frankel J."/>
            <person name="Tsao C.-C."/>
            <person name="Gorovsky M.A."/>
            <person name="Keeling P.J."/>
            <person name="Waller R.F."/>
            <person name="Patron N.J."/>
            <person name="Cherry J.M."/>
            <person name="Stover N.A."/>
            <person name="Krieger C.J."/>
            <person name="del Toro C."/>
            <person name="Ryder H.F."/>
            <person name="Williamson S.C."/>
            <person name="Barbeau R.A."/>
            <person name="Hamilton E.P."/>
            <person name="Orias E."/>
        </authorList>
    </citation>
    <scope>NUCLEOTIDE SEQUENCE [LARGE SCALE GENOMIC DNA]</scope>
    <source>
        <strain evidence="9">SB210</strain>
    </source>
</reference>
<dbReference type="GO" id="GO:0071456">
    <property type="term" value="P:cellular response to hypoxia"/>
    <property type="evidence" value="ECO:0007669"/>
    <property type="project" value="TreeGrafter"/>
</dbReference>
<dbReference type="PANTHER" id="PTHR12907">
    <property type="entry name" value="EGL NINE HOMOLOG-RELATED"/>
    <property type="match status" value="1"/>
</dbReference>
<keyword evidence="9" id="KW-1185">Reference proteome</keyword>
<evidence type="ECO:0000259" key="7">
    <source>
        <dbReference type="PROSITE" id="PS50865"/>
    </source>
</evidence>
<dbReference type="Gene3D" id="2.60.120.620">
    <property type="entry name" value="q2cbj1_9rhob like domain"/>
    <property type="match status" value="1"/>
</dbReference>
<protein>
    <submittedName>
        <fullName evidence="8">MYND finger protein</fullName>
    </submittedName>
</protein>
<evidence type="ECO:0000313" key="8">
    <source>
        <dbReference type="EMBL" id="EAR83139.2"/>
    </source>
</evidence>
<dbReference type="Proteomes" id="UP000009168">
    <property type="component" value="Unassembled WGS sequence"/>
</dbReference>
<dbReference type="PANTHER" id="PTHR12907:SF26">
    <property type="entry name" value="HIF PROLYL HYDROXYLASE, ISOFORM C"/>
    <property type="match status" value="1"/>
</dbReference>
<feature type="region of interest" description="Disordered" evidence="6">
    <location>
        <begin position="108"/>
        <end position="128"/>
    </location>
</feature>
<proteinExistence type="predicted"/>
<keyword evidence="1" id="KW-0479">Metal-binding</keyword>
<dbReference type="RefSeq" id="XP_001030802.2">
    <property type="nucleotide sequence ID" value="XM_001030802.2"/>
</dbReference>
<name>Q22CY0_TETTS</name>
<evidence type="ECO:0000256" key="4">
    <source>
        <dbReference type="ARBA" id="ARBA00022896"/>
    </source>
</evidence>
<gene>
    <name evidence="8" type="ORF">TTHERM_01014560</name>
</gene>
<evidence type="ECO:0000256" key="2">
    <source>
        <dbReference type="ARBA" id="ARBA00022771"/>
    </source>
</evidence>
<dbReference type="InterPro" id="IPR051559">
    <property type="entry name" value="HIF_prolyl_hydroxylases"/>
</dbReference>
<accession>Q22CY0</accession>
<sequence>MKCNLCQKEGDLSFCSKCKKVTYCSRECQVEDWKNHKLVCGKQNVSVENQKENKLLLVQDDQNVLIKILRKHFINIYRYIYMIDQKEADQFKQRNTYYYNKKHENQTKQCKHKHDHSASPHTENKSQNGSCCTTFFAKIYIPDKELTHIERAAKETLAKHKLPYVLPELLEFISKKFYKLKEDGLKDKLEWNKQTQTYLIGECLKGGCQQFFINKIKEYSLKDQRIDSKQPLLLATATTWKANNPKIPLEYLSKESLSEFMTKGYTYIKKYVNADKFVNNLYKELNYLEMDGRFDEPSINDSKTRSDRLLWLTLGEISEKDFPNVKKIAFQLSALPYEFNHKTQICVQISELFQISYFKANGSFQKPHYESSFDGDQDNGRKINCLYFNSLDDDIDCTNYGKVRLYTSVSQNQNEPGDFVEYSMEPDSLLIFKSRLFPYEILSNNSSNSKRFVVRYWITGPIELNKKF</sequence>
<dbReference type="EMBL" id="GG662521">
    <property type="protein sequence ID" value="EAR83139.2"/>
    <property type="molecule type" value="Genomic_DNA"/>
</dbReference>
<dbReference type="STRING" id="312017.Q22CY0"/>
<dbReference type="Gene3D" id="6.10.140.2220">
    <property type="match status" value="1"/>
</dbReference>
<dbReference type="SUPFAM" id="SSF144232">
    <property type="entry name" value="HIT/MYND zinc finger-like"/>
    <property type="match status" value="1"/>
</dbReference>
<keyword evidence="2 5" id="KW-0863">Zinc-finger</keyword>
<feature type="domain" description="MYND-type" evidence="7">
    <location>
        <begin position="3"/>
        <end position="40"/>
    </location>
</feature>
<dbReference type="PROSITE" id="PS01360">
    <property type="entry name" value="ZF_MYND_1"/>
    <property type="match status" value="1"/>
</dbReference>
<dbReference type="KEGG" id="tet:TTHERM_01014560"/>
<evidence type="ECO:0000256" key="5">
    <source>
        <dbReference type="PROSITE-ProRule" id="PRU00134"/>
    </source>
</evidence>
<organism evidence="8 9">
    <name type="scientific">Tetrahymena thermophila (strain SB210)</name>
    <dbReference type="NCBI Taxonomy" id="312017"/>
    <lineage>
        <taxon>Eukaryota</taxon>
        <taxon>Sar</taxon>
        <taxon>Alveolata</taxon>
        <taxon>Ciliophora</taxon>
        <taxon>Intramacronucleata</taxon>
        <taxon>Oligohymenophorea</taxon>
        <taxon>Hymenostomatida</taxon>
        <taxon>Tetrahymenina</taxon>
        <taxon>Tetrahymenidae</taxon>
        <taxon>Tetrahymena</taxon>
    </lineage>
</organism>
<dbReference type="PROSITE" id="PS50865">
    <property type="entry name" value="ZF_MYND_2"/>
    <property type="match status" value="1"/>
</dbReference>
<dbReference type="InterPro" id="IPR002893">
    <property type="entry name" value="Znf_MYND"/>
</dbReference>
<evidence type="ECO:0000256" key="1">
    <source>
        <dbReference type="ARBA" id="ARBA00022723"/>
    </source>
</evidence>
<evidence type="ECO:0000313" key="9">
    <source>
        <dbReference type="Proteomes" id="UP000009168"/>
    </source>
</evidence>